<evidence type="ECO:0000256" key="7">
    <source>
        <dbReference type="ARBA" id="ARBA00023027"/>
    </source>
</evidence>
<dbReference type="AlphaFoldDB" id="A0A172DYT6"/>
<evidence type="ECO:0000313" key="12">
    <source>
        <dbReference type="EMBL" id="AFI54689.1"/>
    </source>
</evidence>
<accession>A0A172DYT6</accession>
<name>A0A172DYT6_9HEMI</name>
<dbReference type="GO" id="GO:0016020">
    <property type="term" value="C:membrane"/>
    <property type="evidence" value="ECO:0007669"/>
    <property type="project" value="UniProtKB-SubCell"/>
</dbReference>
<comment type="similarity">
    <text evidence="2">Belongs to the complex I subunit 4L family.</text>
</comment>
<evidence type="ECO:0000256" key="10">
    <source>
        <dbReference type="ARBA" id="ARBA00049551"/>
    </source>
</evidence>
<dbReference type="RefSeq" id="YP_009258824.1">
    <property type="nucleotide sequence ID" value="NC_030361.1"/>
</dbReference>
<keyword evidence="6 11" id="KW-1133">Transmembrane helix</keyword>
<evidence type="ECO:0000256" key="5">
    <source>
        <dbReference type="ARBA" id="ARBA00022967"/>
    </source>
</evidence>
<sequence>MVFFKLLKLINLDFLIYLFVIGIYSFSSNRSQFLMVLFCLEFLVLVLYLVWGVYLSLYNYDNFFLLFFLVFSVSEAVLGLGILVSVVRSFGNDYINSLNFLW</sequence>
<keyword evidence="7" id="KW-0520">NAD</keyword>
<evidence type="ECO:0000256" key="8">
    <source>
        <dbReference type="ARBA" id="ARBA00023136"/>
    </source>
</evidence>
<comment type="subcellular location">
    <subcellularLocation>
        <location evidence="1">Membrane</location>
        <topology evidence="1">Multi-pass membrane protein</topology>
    </subcellularLocation>
</comment>
<organism evidence="12">
    <name type="scientific">Aneurus sublobatus</name>
    <dbReference type="NCBI Taxonomy" id="1176473"/>
    <lineage>
        <taxon>Eukaryota</taxon>
        <taxon>Metazoa</taxon>
        <taxon>Ecdysozoa</taxon>
        <taxon>Arthropoda</taxon>
        <taxon>Hexapoda</taxon>
        <taxon>Insecta</taxon>
        <taxon>Pterygota</taxon>
        <taxon>Neoptera</taxon>
        <taxon>Paraneoptera</taxon>
        <taxon>Hemiptera</taxon>
        <taxon>Heteroptera</taxon>
        <taxon>Panheteroptera</taxon>
        <taxon>Pentatomomorpha</taxon>
        <taxon>Aradoidea</taxon>
        <taxon>Aradidae</taxon>
        <taxon>Aneurinae</taxon>
        <taxon>Aneurus</taxon>
    </lineage>
</organism>
<dbReference type="InterPro" id="IPR039428">
    <property type="entry name" value="NUOK/Mnh_C1-like"/>
</dbReference>
<evidence type="ECO:0000256" key="3">
    <source>
        <dbReference type="ARBA" id="ARBA00016612"/>
    </source>
</evidence>
<comment type="catalytic activity">
    <reaction evidence="10">
        <text>a ubiquinone + NADH + 5 H(+)(in) = a ubiquinol + NAD(+) + 4 H(+)(out)</text>
        <dbReference type="Rhea" id="RHEA:29091"/>
        <dbReference type="Rhea" id="RHEA-COMP:9565"/>
        <dbReference type="Rhea" id="RHEA-COMP:9566"/>
        <dbReference type="ChEBI" id="CHEBI:15378"/>
        <dbReference type="ChEBI" id="CHEBI:16389"/>
        <dbReference type="ChEBI" id="CHEBI:17976"/>
        <dbReference type="ChEBI" id="CHEBI:57540"/>
        <dbReference type="ChEBI" id="CHEBI:57945"/>
        <dbReference type="EC" id="7.1.1.2"/>
    </reaction>
</comment>
<feature type="transmembrane region" description="Helical" evidence="11">
    <location>
        <begin position="63"/>
        <end position="87"/>
    </location>
</feature>
<dbReference type="GeneID" id="27985324"/>
<evidence type="ECO:0000256" key="1">
    <source>
        <dbReference type="ARBA" id="ARBA00004141"/>
    </source>
</evidence>
<reference evidence="12" key="2">
    <citation type="journal article" date="2016" name="Sci. Rep.">
        <title>Rearrangement of mitochondrial tRNA genes in flat bugs (Hemiptera: Aradidae).</title>
        <authorList>
            <person name="Song F."/>
            <person name="Li H."/>
            <person name="Shao R."/>
            <person name="Shi A."/>
            <person name="Bai X."/>
            <person name="Zheng X."/>
            <person name="Heiss E."/>
            <person name="Cai W."/>
        </authorList>
    </citation>
    <scope>NUCLEOTIDE SEQUENCE</scope>
</reference>
<dbReference type="EMBL" id="JQ780817">
    <property type="protein sequence ID" value="AFI54689.1"/>
    <property type="molecule type" value="Genomic_DNA"/>
</dbReference>
<keyword evidence="4 11" id="KW-0812">Transmembrane</keyword>
<protein>
    <recommendedName>
        <fullName evidence="3">NADH-ubiquinone oxidoreductase chain 4L</fullName>
    </recommendedName>
    <alternativeName>
        <fullName evidence="9">NADH dehydrogenase subunit 4L</fullName>
    </alternativeName>
</protein>
<reference evidence="12" key="1">
    <citation type="submission" date="2012-03" db="EMBL/GenBank/DDBJ databases">
        <authorList>
            <person name="Mohankumar C."/>
            <person name="Salini B."/>
            <person name="Harish M."/>
            <person name="Sooraj B."/>
        </authorList>
    </citation>
    <scope>NUCLEOTIDE SEQUENCE</scope>
</reference>
<feature type="transmembrane region" description="Helical" evidence="11">
    <location>
        <begin position="33"/>
        <end position="57"/>
    </location>
</feature>
<evidence type="ECO:0000256" key="2">
    <source>
        <dbReference type="ARBA" id="ARBA00010519"/>
    </source>
</evidence>
<keyword evidence="8 11" id="KW-0472">Membrane</keyword>
<dbReference type="Gene3D" id="1.10.287.3510">
    <property type="match status" value="1"/>
</dbReference>
<evidence type="ECO:0000256" key="4">
    <source>
        <dbReference type="ARBA" id="ARBA00022692"/>
    </source>
</evidence>
<dbReference type="GO" id="GO:0008137">
    <property type="term" value="F:NADH dehydrogenase (ubiquinone) activity"/>
    <property type="evidence" value="ECO:0007669"/>
    <property type="project" value="UniProtKB-EC"/>
</dbReference>
<evidence type="ECO:0000256" key="11">
    <source>
        <dbReference type="SAM" id="Phobius"/>
    </source>
</evidence>
<geneLocation type="mitochondrion" evidence="12"/>
<dbReference type="CTD" id="4539"/>
<keyword evidence="5" id="KW-1278">Translocase</keyword>
<dbReference type="Pfam" id="PF00420">
    <property type="entry name" value="Oxidored_q2"/>
    <property type="match status" value="1"/>
</dbReference>
<keyword evidence="12" id="KW-0496">Mitochondrion</keyword>
<evidence type="ECO:0000256" key="9">
    <source>
        <dbReference type="ARBA" id="ARBA00031586"/>
    </source>
</evidence>
<proteinExistence type="inferred from homology"/>
<feature type="transmembrane region" description="Helical" evidence="11">
    <location>
        <begin position="6"/>
        <end position="26"/>
    </location>
</feature>
<gene>
    <name evidence="12" type="primary">ND4L</name>
</gene>
<evidence type="ECO:0000256" key="6">
    <source>
        <dbReference type="ARBA" id="ARBA00022989"/>
    </source>
</evidence>